<proteinExistence type="predicted"/>
<dbReference type="STRING" id="47678.ERS852494_02385"/>
<evidence type="ECO:0000313" key="3">
    <source>
        <dbReference type="EMBL" id="KAA5495101.1"/>
    </source>
</evidence>
<evidence type="ECO:0000313" key="6">
    <source>
        <dbReference type="Proteomes" id="UP000491168"/>
    </source>
</evidence>
<evidence type="ECO:0000313" key="1">
    <source>
        <dbReference type="EMBL" id="CUP50159.1"/>
    </source>
</evidence>
<dbReference type="EMBL" id="CZBL01000005">
    <property type="protein sequence ID" value="CUQ01832.1"/>
    <property type="molecule type" value="Genomic_DNA"/>
</dbReference>
<dbReference type="RefSeq" id="WP_055172173.1">
    <property type="nucleotide sequence ID" value="NZ_CP081920.1"/>
</dbReference>
<dbReference type="EMBL" id="VVYF01000002">
    <property type="protein sequence ID" value="KAA5495101.1"/>
    <property type="molecule type" value="Genomic_DNA"/>
</dbReference>
<dbReference type="Proteomes" id="UP000491168">
    <property type="component" value="Unassembled WGS sequence"/>
</dbReference>
<reference evidence="4 5" key="1">
    <citation type="submission" date="2015-09" db="EMBL/GenBank/DDBJ databases">
        <authorList>
            <consortium name="Pathogen Informatics"/>
        </authorList>
    </citation>
    <scope>NUCLEOTIDE SEQUENCE [LARGE SCALE GENOMIC DNA]</scope>
    <source>
        <strain evidence="1 4">2789STDY5834880</strain>
        <strain evidence="2 5">2789STDY5834946</strain>
    </source>
</reference>
<protein>
    <submittedName>
        <fullName evidence="2">Putative outer membrane protein</fullName>
    </submittedName>
</protein>
<name>A0A174SW61_9BACE</name>
<evidence type="ECO:0000313" key="2">
    <source>
        <dbReference type="EMBL" id="CUQ01832.1"/>
    </source>
</evidence>
<organism evidence="2 5">
    <name type="scientific">Bacteroides caccae</name>
    <dbReference type="NCBI Taxonomy" id="47678"/>
    <lineage>
        <taxon>Bacteria</taxon>
        <taxon>Pseudomonadati</taxon>
        <taxon>Bacteroidota</taxon>
        <taxon>Bacteroidia</taxon>
        <taxon>Bacteroidales</taxon>
        <taxon>Bacteroidaceae</taxon>
        <taxon>Bacteroides</taxon>
    </lineage>
</organism>
<sequence>MNIFRINNKYVAVAIFLMLAVTLRAQDYGALQYMLQKRPANEKFESNRFNEHLFFSAGIGPYSLLTSGDSQDGMGMTAHLFMGKWITPVHGLRIGVNLGYLPSSIYDSKIKMGGGSLDYLLNMSSLAYGYNANRCFELVGIAGIEAGYSKVGDNSDRSEKYPDLKGGGQLYYGAHLGLQGNVRLSSTLDLFVEPRIGWYNDSFAYTENWRNYKMAGSVLVGLTYMPGAPMGTKIHFDGFDNSSFLNHMFISLSGGISTLKVPGIKNTIKGLGPQFSAGIGKWFSPSSGLRLSGTVGFSDTPSGSASGYFKHADLHADYLLNINNVLWGYDEDRIFSLIGIAGVNLAGTKGVDKTAKYAPGIGVGVQGSFRINRSVDLFIEPRLNVYSKRYAGGRGVGRNTDQLRELNFGLTYHTIDRAARPKNRFSSNHIADNLFMTSGIGVQMFLNKTNLENLGSLGPQASVSIGKWLSPYSGLRLVGTGGFFTNYVVPGSVKAGKLRHASVSGSLDYLWGIMSTMSGYNPDRIFDLIGSVGINLAYTSQSDHKFQPGVNAGIQGLWHVNDFLGLYIEPQIRFYGDKFIEGNLGFMQKDVMVGVNAGFHYRFVPYSKTANRSVFGLDDKRYFISGALGLGSLLVANKDLVKNAGVEAKGSIGKWYTPLSAWRANGTIMYKAKTSSKMNLHYAGLGMDYMISLATLAKGYSPNHVIDVVPFMGVTAGLVRRYGKFRAVPGLDAGVQVKLKVASSLYLYAEPKIGIRTDTYDGSEQGRPDRVTSMVGGLLYRFKMPTFQ</sequence>
<dbReference type="Proteomes" id="UP000095657">
    <property type="component" value="Unassembled WGS sequence"/>
</dbReference>
<evidence type="ECO:0000313" key="5">
    <source>
        <dbReference type="Proteomes" id="UP000095725"/>
    </source>
</evidence>
<dbReference type="AlphaFoldDB" id="A0A174SW61"/>
<dbReference type="Proteomes" id="UP000095725">
    <property type="component" value="Unassembled WGS sequence"/>
</dbReference>
<dbReference type="EMBL" id="CZAI01000005">
    <property type="protein sequence ID" value="CUP50159.1"/>
    <property type="molecule type" value="Genomic_DNA"/>
</dbReference>
<reference evidence="3 6" key="2">
    <citation type="journal article" date="2019" name="Nat. Med.">
        <title>A library of human gut bacterial isolates paired with longitudinal multiomics data enables mechanistic microbiome research.</title>
        <authorList>
            <person name="Poyet M."/>
            <person name="Groussin M."/>
            <person name="Gibbons S.M."/>
            <person name="Avila-Pacheco J."/>
            <person name="Jiang X."/>
            <person name="Kearney S.M."/>
            <person name="Perrotta A.R."/>
            <person name="Berdy B."/>
            <person name="Zhao S."/>
            <person name="Lieberman T.D."/>
            <person name="Swanson P.K."/>
            <person name="Smith M."/>
            <person name="Roesemann S."/>
            <person name="Alexander J.E."/>
            <person name="Rich S.A."/>
            <person name="Livny J."/>
            <person name="Vlamakis H."/>
            <person name="Clish C."/>
            <person name="Bullock K."/>
            <person name="Deik A."/>
            <person name="Scott J."/>
            <person name="Pierce K.A."/>
            <person name="Xavier R.J."/>
            <person name="Alm E.J."/>
        </authorList>
    </citation>
    <scope>NUCLEOTIDE SEQUENCE [LARGE SCALE GENOMIC DNA]</scope>
    <source>
        <strain evidence="3 6">BIOML-A21</strain>
    </source>
</reference>
<gene>
    <name evidence="1" type="ORF">ERS852494_02385</name>
    <name evidence="2" type="ORF">ERS852558_01581</name>
    <name evidence="3" type="ORF">F2Y35_02620</name>
</gene>
<accession>A0A174SW61</accession>
<evidence type="ECO:0000313" key="4">
    <source>
        <dbReference type="Proteomes" id="UP000095657"/>
    </source>
</evidence>